<evidence type="ECO:0000256" key="1">
    <source>
        <dbReference type="SAM" id="Coils"/>
    </source>
</evidence>
<accession>W4KH51</accession>
<organism evidence="3 4">
    <name type="scientific">Heterobasidion irregulare (strain TC 32-1)</name>
    <dbReference type="NCBI Taxonomy" id="747525"/>
    <lineage>
        <taxon>Eukaryota</taxon>
        <taxon>Fungi</taxon>
        <taxon>Dikarya</taxon>
        <taxon>Basidiomycota</taxon>
        <taxon>Agaricomycotina</taxon>
        <taxon>Agaricomycetes</taxon>
        <taxon>Russulales</taxon>
        <taxon>Bondarzewiaceae</taxon>
        <taxon>Heterobasidion</taxon>
        <taxon>Heterobasidion annosum species complex</taxon>
    </lineage>
</organism>
<protein>
    <submittedName>
        <fullName evidence="3">Uncharacterized protein</fullName>
    </submittedName>
</protein>
<feature type="transmembrane region" description="Helical" evidence="2">
    <location>
        <begin position="340"/>
        <end position="363"/>
    </location>
</feature>
<name>W4KH51_HETIT</name>
<dbReference type="InParanoid" id="W4KH51"/>
<gene>
    <name evidence="3" type="ORF">HETIRDRAFT_407337</name>
</gene>
<dbReference type="Proteomes" id="UP000030671">
    <property type="component" value="Unassembled WGS sequence"/>
</dbReference>
<evidence type="ECO:0000256" key="2">
    <source>
        <dbReference type="SAM" id="Phobius"/>
    </source>
</evidence>
<keyword evidence="4" id="KW-1185">Reference proteome</keyword>
<keyword evidence="1" id="KW-0175">Coiled coil</keyword>
<feature type="coiled-coil region" evidence="1">
    <location>
        <begin position="195"/>
        <end position="287"/>
    </location>
</feature>
<reference evidence="3 4" key="1">
    <citation type="journal article" date="2012" name="New Phytol.">
        <title>Insight into trade-off between wood decay and parasitism from the genome of a fungal forest pathogen.</title>
        <authorList>
            <person name="Olson A."/>
            <person name="Aerts A."/>
            <person name="Asiegbu F."/>
            <person name="Belbahri L."/>
            <person name="Bouzid O."/>
            <person name="Broberg A."/>
            <person name="Canback B."/>
            <person name="Coutinho P.M."/>
            <person name="Cullen D."/>
            <person name="Dalman K."/>
            <person name="Deflorio G."/>
            <person name="van Diepen L.T."/>
            <person name="Dunand C."/>
            <person name="Duplessis S."/>
            <person name="Durling M."/>
            <person name="Gonthier P."/>
            <person name="Grimwood J."/>
            <person name="Fossdal C.G."/>
            <person name="Hansson D."/>
            <person name="Henrissat B."/>
            <person name="Hietala A."/>
            <person name="Himmelstrand K."/>
            <person name="Hoffmeister D."/>
            <person name="Hogberg N."/>
            <person name="James T.Y."/>
            <person name="Karlsson M."/>
            <person name="Kohler A."/>
            <person name="Kues U."/>
            <person name="Lee Y.H."/>
            <person name="Lin Y.C."/>
            <person name="Lind M."/>
            <person name="Lindquist E."/>
            <person name="Lombard V."/>
            <person name="Lucas S."/>
            <person name="Lunden K."/>
            <person name="Morin E."/>
            <person name="Murat C."/>
            <person name="Park J."/>
            <person name="Raffaello T."/>
            <person name="Rouze P."/>
            <person name="Salamov A."/>
            <person name="Schmutz J."/>
            <person name="Solheim H."/>
            <person name="Stahlberg J."/>
            <person name="Velez H."/>
            <person name="de Vries R.P."/>
            <person name="Wiebenga A."/>
            <person name="Woodward S."/>
            <person name="Yakovlev I."/>
            <person name="Garbelotto M."/>
            <person name="Martin F."/>
            <person name="Grigoriev I.V."/>
            <person name="Stenlid J."/>
        </authorList>
    </citation>
    <scope>NUCLEOTIDE SEQUENCE [LARGE SCALE GENOMIC DNA]</scope>
    <source>
        <strain evidence="3 4">TC 32-1</strain>
    </source>
</reference>
<sequence>MVAAIQGSILSPHNRYKGAATLRSLLTLHTSGPDSHNIWQPSANVALANRASVSLSNHFTDYDLAALLLALQKYAPDYELLSRQCYWYVTMIYDFFHKRLIGLGNEDGKEVEYDVGNFKDKPPEPPLGKIKDEFKKQLVALLDEKAREDHSAAKWVRSQEEMRATIAWAEEEAAGRERAEAIAKEEAAGRERAEAAAKEEAAARVEEAAARVEAEAAAKEEAAARVEAEVAAKQEAAARERAEAAAKEEAAARVEAEAAAKAADARAEAAEAAKALLDDEVALLRQQLAALHRTLAGRGGTEGDCKHSLRRVCGKNCQNGGYCVCERERWMDEIKGKHRLSLVALAWVLASVFLMCMVARISLRVCGARASANVVGAAAAAATSVRPVFIWALRVTVITPRTAVLTPALHRILSIPLAPCTRQPYQAATLPGDLVSSRTDLLSLDMHAHPACPQDVPLRCRHRCTRQRLRLCAWRATRCAHVRQRGAAARRTPQNVLLEFEAMRGRTAPATAIDSCVKVLVVPSLMRAVAACICGGTSSRDSHLSPLQVYFVDLSSLRIVV</sequence>
<dbReference type="RefSeq" id="XP_009541936.1">
    <property type="nucleotide sequence ID" value="XM_009543641.1"/>
</dbReference>
<keyword evidence="2" id="KW-1133">Transmembrane helix</keyword>
<dbReference type="AlphaFoldDB" id="W4KH51"/>
<dbReference type="GeneID" id="20672588"/>
<evidence type="ECO:0000313" key="4">
    <source>
        <dbReference type="Proteomes" id="UP000030671"/>
    </source>
</evidence>
<evidence type="ECO:0000313" key="3">
    <source>
        <dbReference type="EMBL" id="ETW85044.1"/>
    </source>
</evidence>
<keyword evidence="2" id="KW-0812">Transmembrane</keyword>
<dbReference type="HOGENOM" id="CLU_485757_0_0_1"/>
<proteinExistence type="predicted"/>
<keyword evidence="2" id="KW-0472">Membrane</keyword>
<dbReference type="EMBL" id="KI925455">
    <property type="protein sequence ID" value="ETW85044.1"/>
    <property type="molecule type" value="Genomic_DNA"/>
</dbReference>
<dbReference type="KEGG" id="hir:HETIRDRAFT_407337"/>